<gene>
    <name evidence="2" type="ORF">K1pha_24</name>
</gene>
<reference evidence="2 3" key="1">
    <citation type="submission" date="2016-11" db="EMBL/GenBank/DDBJ databases">
        <authorList>
            <person name="Gasic K."/>
        </authorList>
    </citation>
    <scope>NUCLEOTIDE SEQUENCE [LARGE SCALE GENOMIC DNA]</scope>
</reference>
<dbReference type="Proteomes" id="UP000272247">
    <property type="component" value="Segment"/>
</dbReference>
<accession>A0A3G1GLJ0</accession>
<evidence type="ECO:0000313" key="2">
    <source>
        <dbReference type="EMBL" id="APQ41903.1"/>
    </source>
</evidence>
<name>A0A3G1GLJ0_9CAUD</name>
<dbReference type="EMBL" id="KY210139">
    <property type="protein sequence ID" value="APQ41903.1"/>
    <property type="molecule type" value="Genomic_DNA"/>
</dbReference>
<feature type="region of interest" description="Disordered" evidence="1">
    <location>
        <begin position="176"/>
        <end position="207"/>
    </location>
</feature>
<dbReference type="InterPro" id="IPR016913">
    <property type="entry name" value="UCP029215"/>
</dbReference>
<dbReference type="Pfam" id="PF09979">
    <property type="entry name" value="DUF2213"/>
    <property type="match status" value="1"/>
</dbReference>
<evidence type="ECO:0008006" key="4">
    <source>
        <dbReference type="Google" id="ProtNLM"/>
    </source>
</evidence>
<feature type="compositionally biased region" description="Polar residues" evidence="1">
    <location>
        <begin position="181"/>
        <end position="199"/>
    </location>
</feature>
<feature type="region of interest" description="Disordered" evidence="1">
    <location>
        <begin position="232"/>
        <end position="273"/>
    </location>
</feature>
<sequence length="379" mass="40406">MVNVTANYAFDKKSARSFDADGRMRVRDCVISVGEINPYYGREIPNYKALGLDANKVYDLYRDPAELERAAPSFNGPLMIRHVAQTANEPRKEYIGGTVYDVRYADGKVRADLLVMDQQAIDYVQSGELADLSSSYRYTADMTPGEVNGRKYDGRMTDIQGNHVALVEDGRATGAHVADSALSSQPGATNVDPNENPNTSPAPESGAGAAEALMMITAKLEAIESRLTAVEGGKVDTPQSEAKEGVPASVNTASDEQSEKDRKDEREGEERAMDAKIGAAVNAAVDAERKRAAGVAAAKQACRGDLGDMIAMDDAGEIYRAALKQRGVDVSAIPAGAEQATYQAIQSVGRPAAAYANDSNSGSGKPAFDTSRIRRLGRA</sequence>
<keyword evidence="3" id="KW-1185">Reference proteome</keyword>
<organism evidence="2 3">
    <name type="scientific">Xanthomonas phage KPhi1</name>
    <dbReference type="NCBI Taxonomy" id="1927017"/>
    <lineage>
        <taxon>Viruses</taxon>
        <taxon>Duplodnaviria</taxon>
        <taxon>Heunggongvirae</taxon>
        <taxon>Uroviricota</taxon>
        <taxon>Caudoviricetes</taxon>
        <taxon>Kantovirinae</taxon>
        <taxon>Beograduvirus</taxon>
        <taxon>Beograduvirus KPhi1</taxon>
    </lineage>
</organism>
<feature type="region of interest" description="Disordered" evidence="1">
    <location>
        <begin position="351"/>
        <end position="379"/>
    </location>
</feature>
<feature type="compositionally biased region" description="Basic and acidic residues" evidence="1">
    <location>
        <begin position="257"/>
        <end position="273"/>
    </location>
</feature>
<proteinExistence type="predicted"/>
<protein>
    <recommendedName>
        <fullName evidence="4">DUF2213 domain-containing protein</fullName>
    </recommendedName>
</protein>
<evidence type="ECO:0000256" key="1">
    <source>
        <dbReference type="SAM" id="MobiDB-lite"/>
    </source>
</evidence>
<evidence type="ECO:0000313" key="3">
    <source>
        <dbReference type="Proteomes" id="UP000272247"/>
    </source>
</evidence>